<organism evidence="6 7">
    <name type="scientific">Cadophora malorum</name>
    <dbReference type="NCBI Taxonomy" id="108018"/>
    <lineage>
        <taxon>Eukaryota</taxon>
        <taxon>Fungi</taxon>
        <taxon>Dikarya</taxon>
        <taxon>Ascomycota</taxon>
        <taxon>Pezizomycotina</taxon>
        <taxon>Leotiomycetes</taxon>
        <taxon>Helotiales</taxon>
        <taxon>Ploettnerulaceae</taxon>
        <taxon>Cadophora</taxon>
    </lineage>
</organism>
<dbReference type="Proteomes" id="UP000664132">
    <property type="component" value="Unassembled WGS sequence"/>
</dbReference>
<keyword evidence="3" id="KW-0949">S-adenosyl-L-methionine</keyword>
<dbReference type="InterPro" id="IPR036388">
    <property type="entry name" value="WH-like_DNA-bd_sf"/>
</dbReference>
<evidence type="ECO:0000256" key="4">
    <source>
        <dbReference type="PIRSR" id="PIRSR005739-1"/>
    </source>
</evidence>
<dbReference type="InterPro" id="IPR016461">
    <property type="entry name" value="COMT-like"/>
</dbReference>
<dbReference type="Gene3D" id="3.40.50.150">
    <property type="entry name" value="Vaccinia Virus protein VP39"/>
    <property type="match status" value="1"/>
</dbReference>
<evidence type="ECO:0000259" key="5">
    <source>
        <dbReference type="Pfam" id="PF00891"/>
    </source>
</evidence>
<evidence type="ECO:0000313" key="7">
    <source>
        <dbReference type="Proteomes" id="UP000664132"/>
    </source>
</evidence>
<dbReference type="PANTHER" id="PTHR43712">
    <property type="entry name" value="PUTATIVE (AFU_ORTHOLOGUE AFUA_4G14580)-RELATED"/>
    <property type="match status" value="1"/>
</dbReference>
<dbReference type="InterPro" id="IPR001077">
    <property type="entry name" value="COMT_C"/>
</dbReference>
<evidence type="ECO:0000256" key="1">
    <source>
        <dbReference type="ARBA" id="ARBA00022603"/>
    </source>
</evidence>
<dbReference type="InterPro" id="IPR029063">
    <property type="entry name" value="SAM-dependent_MTases_sf"/>
</dbReference>
<dbReference type="InterPro" id="IPR036390">
    <property type="entry name" value="WH_DNA-bd_sf"/>
</dbReference>
<feature type="domain" description="O-methyltransferase C-terminal" evidence="5">
    <location>
        <begin position="169"/>
        <end position="375"/>
    </location>
</feature>
<evidence type="ECO:0000313" key="6">
    <source>
        <dbReference type="EMBL" id="KAG4422101.1"/>
    </source>
</evidence>
<evidence type="ECO:0000256" key="3">
    <source>
        <dbReference type="ARBA" id="ARBA00022691"/>
    </source>
</evidence>
<sequence length="401" mass="44694">MAAPGPNAELIAAASEFAAAVKDFNGDPVRQRQLLKEADRLRLLLETPMDTLMKQWEMSQCIAAMNLLVELDVLEAIPKEGSISSKDLAAIVKVDESAIARALKLVVINGICVEPTPNTFALNANAFVFLKGVAREFFQFMIDQTGPFYKLPEYFRTHQQEDLYDLKKSPYAWAVGLEGKDYYEAISSDPKKLHNFNFTMATSEAVTPILGMFPWANMKEQVEADPSRPFAVDIGGGRGQFLKAIQQEAPNGFGAKMILQDRPDVLASLTEDDIPGIEKMAYDFFTPQPVKNAHLYVMRRILHDFYIPVCKDLVKNIASAMGPTSRFIIADMIMPDKVEMGTEVTPYWMDFNLMMLNGTEKSKAQFEEILDAAGLEIVKIHPFAFGCHANIECRLKATASS</sequence>
<keyword evidence="1" id="KW-0489">Methyltransferase</keyword>
<feature type="active site" description="Proton acceptor" evidence="4">
    <location>
        <position position="303"/>
    </location>
</feature>
<dbReference type="SUPFAM" id="SSF46785">
    <property type="entry name" value="Winged helix' DNA-binding domain"/>
    <property type="match status" value="1"/>
</dbReference>
<gene>
    <name evidence="6" type="ORF">IFR04_004728</name>
</gene>
<dbReference type="PIRSF" id="PIRSF005739">
    <property type="entry name" value="O-mtase"/>
    <property type="match status" value="1"/>
</dbReference>
<keyword evidence="7" id="KW-1185">Reference proteome</keyword>
<dbReference type="OrthoDB" id="1535081at2759"/>
<dbReference type="GO" id="GO:0008171">
    <property type="term" value="F:O-methyltransferase activity"/>
    <property type="evidence" value="ECO:0007669"/>
    <property type="project" value="InterPro"/>
</dbReference>
<keyword evidence="2" id="KW-0808">Transferase</keyword>
<dbReference type="SUPFAM" id="SSF53335">
    <property type="entry name" value="S-adenosyl-L-methionine-dependent methyltransferases"/>
    <property type="match status" value="1"/>
</dbReference>
<dbReference type="Pfam" id="PF00891">
    <property type="entry name" value="Methyltransf_2"/>
    <property type="match status" value="1"/>
</dbReference>
<dbReference type="EMBL" id="JAFJYH010000054">
    <property type="protein sequence ID" value="KAG4422101.1"/>
    <property type="molecule type" value="Genomic_DNA"/>
</dbReference>
<proteinExistence type="predicted"/>
<comment type="caution">
    <text evidence="6">The sequence shown here is derived from an EMBL/GenBank/DDBJ whole genome shotgun (WGS) entry which is preliminary data.</text>
</comment>
<dbReference type="AlphaFoldDB" id="A0A8H7WC53"/>
<name>A0A8H7WC53_9HELO</name>
<evidence type="ECO:0000256" key="2">
    <source>
        <dbReference type="ARBA" id="ARBA00022679"/>
    </source>
</evidence>
<protein>
    <recommendedName>
        <fullName evidence="5">O-methyltransferase C-terminal domain-containing protein</fullName>
    </recommendedName>
</protein>
<dbReference type="Gene3D" id="1.10.10.10">
    <property type="entry name" value="Winged helix-like DNA-binding domain superfamily/Winged helix DNA-binding domain"/>
    <property type="match status" value="1"/>
</dbReference>
<dbReference type="PANTHER" id="PTHR43712:SF2">
    <property type="entry name" value="O-METHYLTRANSFERASE CICE"/>
    <property type="match status" value="1"/>
</dbReference>
<reference evidence="6" key="1">
    <citation type="submission" date="2021-02" db="EMBL/GenBank/DDBJ databases">
        <title>Genome sequence Cadophora malorum strain M34.</title>
        <authorList>
            <person name="Stefanovic E."/>
            <person name="Vu D."/>
            <person name="Scully C."/>
            <person name="Dijksterhuis J."/>
            <person name="Roader J."/>
            <person name="Houbraken J."/>
        </authorList>
    </citation>
    <scope>NUCLEOTIDE SEQUENCE</scope>
    <source>
        <strain evidence="6">M34</strain>
    </source>
</reference>
<dbReference type="GO" id="GO:0032259">
    <property type="term" value="P:methylation"/>
    <property type="evidence" value="ECO:0007669"/>
    <property type="project" value="UniProtKB-KW"/>
</dbReference>
<dbReference type="PROSITE" id="PS51683">
    <property type="entry name" value="SAM_OMT_II"/>
    <property type="match status" value="1"/>
</dbReference>
<accession>A0A8H7WC53</accession>